<organism evidence="2 3">
    <name type="scientific">Anthostomella pinea</name>
    <dbReference type="NCBI Taxonomy" id="933095"/>
    <lineage>
        <taxon>Eukaryota</taxon>
        <taxon>Fungi</taxon>
        <taxon>Dikarya</taxon>
        <taxon>Ascomycota</taxon>
        <taxon>Pezizomycotina</taxon>
        <taxon>Sordariomycetes</taxon>
        <taxon>Xylariomycetidae</taxon>
        <taxon>Xylariales</taxon>
        <taxon>Xylariaceae</taxon>
        <taxon>Anthostomella</taxon>
    </lineage>
</organism>
<feature type="compositionally biased region" description="Acidic residues" evidence="1">
    <location>
        <begin position="185"/>
        <end position="196"/>
    </location>
</feature>
<keyword evidence="3" id="KW-1185">Reference proteome</keyword>
<feature type="compositionally biased region" description="Basic and acidic residues" evidence="1">
    <location>
        <begin position="43"/>
        <end position="54"/>
    </location>
</feature>
<feature type="compositionally biased region" description="Polar residues" evidence="1">
    <location>
        <begin position="58"/>
        <end position="71"/>
    </location>
</feature>
<feature type="compositionally biased region" description="Polar residues" evidence="1">
    <location>
        <begin position="19"/>
        <end position="37"/>
    </location>
</feature>
<name>A0AAI8V8K2_9PEZI</name>
<dbReference type="SUPFAM" id="SSF57845">
    <property type="entry name" value="B-box zinc-binding domain"/>
    <property type="match status" value="1"/>
</dbReference>
<dbReference type="AlphaFoldDB" id="A0AAI8V8K2"/>
<dbReference type="PANTHER" id="PTHR46603:SF1">
    <property type="entry name" value="ABSCISSION_NOCUT CHECKPOINT REGULATOR"/>
    <property type="match status" value="1"/>
</dbReference>
<accession>A0AAI8V8K2</accession>
<feature type="region of interest" description="Disordered" evidence="1">
    <location>
        <begin position="142"/>
        <end position="285"/>
    </location>
</feature>
<sequence length="399" mass="42777">MAAVPGSDKTLLERLNALKPSTVSLGPSSKSVPTSTIEPAKPLCREDALTERLKSLRIQASDTQVPTTSASGVHRGHGDATPSPPVSQSARPQPRGKDADTDLGATSITSTHQADDEVDPLYTDDQTLEKLLADLESDQSWLDEVAAEEDEHQRVTALLVELGKASNGPDHDQQDQSTSKVKPDDSDESSDDDSEGDTMTREADDVLAQATDETEYEKANEPPSPKPTSSPPIGETKPRPRSVLPNKPRAAKDTSSNDPFNLPTVPSDLQDQPDLPGSSQEDSDFAASIASRMAALKVSTPPSPNLPSAPSSEVDTLGLPGVPTFAPADRPAPGLVKRHGYTDEDQKTWCVVCLEDGAVRCHGCDGDVYCARCWKEMHVGPSAGYEERGHRWETFVRGR</sequence>
<evidence type="ECO:0000256" key="1">
    <source>
        <dbReference type="SAM" id="MobiDB-lite"/>
    </source>
</evidence>
<evidence type="ECO:0000313" key="2">
    <source>
        <dbReference type="EMBL" id="CAJ2500308.1"/>
    </source>
</evidence>
<dbReference type="EMBL" id="CAUWAG010000003">
    <property type="protein sequence ID" value="CAJ2500308.1"/>
    <property type="molecule type" value="Genomic_DNA"/>
</dbReference>
<evidence type="ECO:0000313" key="3">
    <source>
        <dbReference type="Proteomes" id="UP001295740"/>
    </source>
</evidence>
<dbReference type="CDD" id="cd19817">
    <property type="entry name" value="Bbox1_ANCHR-like"/>
    <property type="match status" value="1"/>
</dbReference>
<protein>
    <submittedName>
        <fullName evidence="2">Uu.00g031610.m01.CDS01</fullName>
    </submittedName>
</protein>
<dbReference type="PANTHER" id="PTHR46603">
    <property type="entry name" value="ABSCISSION/NOCUT CHECKPOINT REGULATOR"/>
    <property type="match status" value="1"/>
</dbReference>
<dbReference type="InterPro" id="IPR044553">
    <property type="entry name" value="Bbox1_ANCHR"/>
</dbReference>
<dbReference type="Pfam" id="PF22586">
    <property type="entry name" value="ANCHR-like_BBOX"/>
    <property type="match status" value="1"/>
</dbReference>
<dbReference type="Proteomes" id="UP001295740">
    <property type="component" value="Unassembled WGS sequence"/>
</dbReference>
<gene>
    <name evidence="2" type="ORF">KHLLAP_LOCUS776</name>
</gene>
<reference evidence="2" key="1">
    <citation type="submission" date="2023-10" db="EMBL/GenBank/DDBJ databases">
        <authorList>
            <person name="Hackl T."/>
        </authorList>
    </citation>
    <scope>NUCLEOTIDE SEQUENCE</scope>
</reference>
<comment type="caution">
    <text evidence="2">The sequence shown here is derived from an EMBL/GenBank/DDBJ whole genome shotgun (WGS) entry which is preliminary data.</text>
</comment>
<feature type="region of interest" description="Disordered" evidence="1">
    <location>
        <begin position="18"/>
        <end position="125"/>
    </location>
</feature>
<proteinExistence type="predicted"/>